<dbReference type="Proteomes" id="UP000000599">
    <property type="component" value="Chromosome F"/>
</dbReference>
<evidence type="ECO:0000256" key="5">
    <source>
        <dbReference type="ARBA" id="ARBA00023136"/>
    </source>
</evidence>
<dbReference type="GO" id="GO:0000329">
    <property type="term" value="C:fungal-type vacuole membrane"/>
    <property type="evidence" value="ECO:0007669"/>
    <property type="project" value="EnsemblFungi"/>
</dbReference>
<dbReference type="InterPro" id="IPR020846">
    <property type="entry name" value="MFS_dom"/>
</dbReference>
<evidence type="ECO:0000256" key="6">
    <source>
        <dbReference type="SAM" id="Phobius"/>
    </source>
</evidence>
<feature type="transmembrane region" description="Helical" evidence="6">
    <location>
        <begin position="86"/>
        <end position="105"/>
    </location>
</feature>
<feature type="transmembrane region" description="Helical" evidence="6">
    <location>
        <begin position="525"/>
        <end position="543"/>
    </location>
</feature>
<feature type="transmembrane region" description="Helical" evidence="6">
    <location>
        <begin position="356"/>
        <end position="375"/>
    </location>
</feature>
<feature type="transmembrane region" description="Helical" evidence="6">
    <location>
        <begin position="277"/>
        <end position="296"/>
    </location>
</feature>
<dbReference type="InParanoid" id="Q6BJV5"/>
<dbReference type="PANTHER" id="PTHR23501:SF81">
    <property type="entry name" value="VACUOLAR BASIC AMINO ACID TRANSPORTER 2"/>
    <property type="match status" value="1"/>
</dbReference>
<feature type="transmembrane region" description="Helical" evidence="6">
    <location>
        <begin position="317"/>
        <end position="336"/>
    </location>
</feature>
<dbReference type="FunCoup" id="Q6BJV5">
    <property type="interactions" value="38"/>
</dbReference>
<dbReference type="GO" id="GO:0090517">
    <property type="term" value="P:L-lysine transmembrane import into vacuole"/>
    <property type="evidence" value="ECO:0007669"/>
    <property type="project" value="EnsemblFungi"/>
</dbReference>
<keyword evidence="4 6" id="KW-1133">Transmembrane helix</keyword>
<accession>Q6BJV5</accession>
<feature type="transmembrane region" description="Helical" evidence="6">
    <location>
        <begin position="207"/>
        <end position="225"/>
    </location>
</feature>
<organism evidence="8 9">
    <name type="scientific">Debaryomyces hansenii (strain ATCC 36239 / CBS 767 / BCRC 21394 / JCM 1990 / NBRC 0083 / IGC 2968)</name>
    <name type="common">Yeast</name>
    <name type="synonym">Torulaspora hansenii</name>
    <dbReference type="NCBI Taxonomy" id="284592"/>
    <lineage>
        <taxon>Eukaryota</taxon>
        <taxon>Fungi</taxon>
        <taxon>Dikarya</taxon>
        <taxon>Ascomycota</taxon>
        <taxon>Saccharomycotina</taxon>
        <taxon>Pichiomycetes</taxon>
        <taxon>Debaryomycetaceae</taxon>
        <taxon>Debaryomyces</taxon>
    </lineage>
</organism>
<comment type="subcellular location">
    <subcellularLocation>
        <location evidence="1">Membrane</location>
        <topology evidence="1">Multi-pass membrane protein</topology>
    </subcellularLocation>
</comment>
<gene>
    <name evidence="8" type="ordered locus">DEHA2F27082g</name>
</gene>
<evidence type="ECO:0000256" key="2">
    <source>
        <dbReference type="ARBA" id="ARBA00008335"/>
    </source>
</evidence>
<evidence type="ECO:0000256" key="3">
    <source>
        <dbReference type="ARBA" id="ARBA00022692"/>
    </source>
</evidence>
<dbReference type="PANTHER" id="PTHR23501">
    <property type="entry name" value="MAJOR FACILITATOR SUPERFAMILY"/>
    <property type="match status" value="1"/>
</dbReference>
<dbReference type="SUPFAM" id="SSF103473">
    <property type="entry name" value="MFS general substrate transporter"/>
    <property type="match status" value="1"/>
</dbReference>
<reference evidence="8 9" key="1">
    <citation type="journal article" date="2004" name="Nature">
        <title>Genome evolution in yeasts.</title>
        <authorList>
            <consortium name="Genolevures"/>
            <person name="Dujon B."/>
            <person name="Sherman D."/>
            <person name="Fischer G."/>
            <person name="Durrens P."/>
            <person name="Casaregola S."/>
            <person name="Lafontaine I."/>
            <person name="de Montigny J."/>
            <person name="Marck C."/>
            <person name="Neuveglise C."/>
            <person name="Talla E."/>
            <person name="Goffard N."/>
            <person name="Frangeul L."/>
            <person name="Aigle M."/>
            <person name="Anthouard V."/>
            <person name="Babour A."/>
            <person name="Barbe V."/>
            <person name="Barnay S."/>
            <person name="Blanchin S."/>
            <person name="Beckerich J.M."/>
            <person name="Beyne E."/>
            <person name="Bleykasten C."/>
            <person name="Boisrame A."/>
            <person name="Boyer J."/>
            <person name="Cattolico L."/>
            <person name="Confanioleri F."/>
            <person name="de Daruvar A."/>
            <person name="Despons L."/>
            <person name="Fabre E."/>
            <person name="Fairhead C."/>
            <person name="Ferry-Dumazet H."/>
            <person name="Groppi A."/>
            <person name="Hantraye F."/>
            <person name="Hennequin C."/>
            <person name="Jauniaux N."/>
            <person name="Joyet P."/>
            <person name="Kachouri R."/>
            <person name="Kerrest A."/>
            <person name="Koszul R."/>
            <person name="Lemaire M."/>
            <person name="Lesur I."/>
            <person name="Ma L."/>
            <person name="Muller H."/>
            <person name="Nicaud J.M."/>
            <person name="Nikolski M."/>
            <person name="Oztas S."/>
            <person name="Ozier-Kalogeropoulos O."/>
            <person name="Pellenz S."/>
            <person name="Potier S."/>
            <person name="Richard G.F."/>
            <person name="Straub M.L."/>
            <person name="Suleau A."/>
            <person name="Swennene D."/>
            <person name="Tekaia F."/>
            <person name="Wesolowski-Louvel M."/>
            <person name="Westhof E."/>
            <person name="Wirth B."/>
            <person name="Zeniou-Meyer M."/>
            <person name="Zivanovic I."/>
            <person name="Bolotin-Fukuhara M."/>
            <person name="Thierry A."/>
            <person name="Bouchier C."/>
            <person name="Caudron B."/>
            <person name="Scarpelli C."/>
            <person name="Gaillardin C."/>
            <person name="Weissenbach J."/>
            <person name="Wincker P."/>
            <person name="Souciet J.L."/>
        </authorList>
    </citation>
    <scope>NUCLEOTIDE SEQUENCE [LARGE SCALE GENOMIC DNA]</scope>
    <source>
        <strain evidence="9">ATCC 36239 / CBS 767 / BCRC 21394 / JCM 1990 / NBRC 0083 / IGC 2968</strain>
    </source>
</reference>
<dbReference type="GO" id="GO:1990591">
    <property type="term" value="P:asparagine transmembrane import into vacuole"/>
    <property type="evidence" value="ECO:0007669"/>
    <property type="project" value="EnsemblFungi"/>
</dbReference>
<dbReference type="Gene3D" id="1.20.1720.10">
    <property type="entry name" value="Multidrug resistance protein D"/>
    <property type="match status" value="1"/>
</dbReference>
<feature type="transmembrane region" description="Helical" evidence="6">
    <location>
        <begin position="413"/>
        <end position="437"/>
    </location>
</feature>
<dbReference type="InterPro" id="IPR011701">
    <property type="entry name" value="MFS"/>
</dbReference>
<sequence length="556" mass="60603">MLEIRKVDERSSLIDKTETLSGVHIERDGSSQFPNTTTSRSIFSQVDNFLWIELSLFMNVFLSGFDGTVAASTYTTIGNEFGAMNLASWITTSYLITSTAFQPLYGSFSDIIGRRKCVIFAVICFLVGCFGCSIAKSMLMLNLMRAFTGIGGGGLITLSTIINSDIVIPEKRGLFQAFQNLLLGFGAICGASLGGLIASTLGWRWCFIIQIFPALISVFIAFNYIPNQPEFSNESISSVKNIFSRIDIKGSIILVTALTFQLFVLTLGGNVLAWNDYRLICLGISGFSLLLYFLYVECNTTANPIIPINKFKGLFPICLIAFNFLIGLAGYAYLFILPLLFQIELGDTPSKAGFRLIFPALSTPIGGVIAGVTMARFNCLRLLVYSGSFIMSIGNFLALLINKSTKPWLLNLLLMPANIGQGLAYPSSLFTFIFAYGTSNQATSTSMVYLSRSIGGVWGVAGVSAIIQIFTSSKVSKDLHKLGELNNDEINKILSDLKKSTDAAFTLPDHIKCIVLQDYESAIKIAQAVSAICCAIAFFLFLLSDVLKAKTKLVSL</sequence>
<evidence type="ECO:0000256" key="1">
    <source>
        <dbReference type="ARBA" id="ARBA00004141"/>
    </source>
</evidence>
<dbReference type="Pfam" id="PF07690">
    <property type="entry name" value="MFS_1"/>
    <property type="match status" value="1"/>
</dbReference>
<evidence type="ECO:0000256" key="4">
    <source>
        <dbReference type="ARBA" id="ARBA00022989"/>
    </source>
</evidence>
<dbReference type="InterPro" id="IPR036259">
    <property type="entry name" value="MFS_trans_sf"/>
</dbReference>
<dbReference type="PROSITE" id="PS50850">
    <property type="entry name" value="MFS"/>
    <property type="match status" value="1"/>
</dbReference>
<dbReference type="GO" id="GO:0110101">
    <property type="term" value="P:L-valine transmembrane import into vacuole"/>
    <property type="evidence" value="ECO:0007669"/>
    <property type="project" value="EnsemblFungi"/>
</dbReference>
<keyword evidence="9" id="KW-1185">Reference proteome</keyword>
<dbReference type="GeneID" id="2903293"/>
<feature type="transmembrane region" description="Helical" evidence="6">
    <location>
        <begin position="180"/>
        <end position="201"/>
    </location>
</feature>
<keyword evidence="3 6" id="KW-0812">Transmembrane</keyword>
<dbReference type="EMBL" id="CR382138">
    <property type="protein sequence ID" value="CAG89944.2"/>
    <property type="molecule type" value="Genomic_DNA"/>
</dbReference>
<protein>
    <submittedName>
        <fullName evidence="8">DEHA2F27082p</fullName>
    </submittedName>
</protein>
<dbReference type="KEGG" id="dha:DEHA2F27082g"/>
<feature type="domain" description="Major facilitator superfamily (MFS) profile" evidence="7">
    <location>
        <begin position="52"/>
        <end position="552"/>
    </location>
</feature>
<dbReference type="OMA" id="TATITFM"/>
<feature type="transmembrane region" description="Helical" evidence="6">
    <location>
        <begin position="49"/>
        <end position="74"/>
    </location>
</feature>
<dbReference type="RefSeq" id="XP_461516.2">
    <property type="nucleotide sequence ID" value="XM_461516.2"/>
</dbReference>
<dbReference type="OrthoDB" id="6770063at2759"/>
<dbReference type="HOGENOM" id="CLU_000960_22_3_1"/>
<dbReference type="GO" id="GO:0015174">
    <property type="term" value="F:basic amino acid transmembrane transporter activity"/>
    <property type="evidence" value="ECO:0007669"/>
    <property type="project" value="EnsemblFungi"/>
</dbReference>
<proteinExistence type="inferred from homology"/>
<name>Q6BJV5_DEBHA</name>
<evidence type="ECO:0000313" key="8">
    <source>
        <dbReference type="EMBL" id="CAG89944.2"/>
    </source>
</evidence>
<dbReference type="eggNOG" id="KOG0254">
    <property type="taxonomic scope" value="Eukaryota"/>
</dbReference>
<keyword evidence="5 6" id="KW-0472">Membrane</keyword>
<evidence type="ECO:0000259" key="7">
    <source>
        <dbReference type="PROSITE" id="PS50850"/>
    </source>
</evidence>
<feature type="transmembrane region" description="Helical" evidence="6">
    <location>
        <begin position="117"/>
        <end position="140"/>
    </location>
</feature>
<dbReference type="Gene3D" id="1.20.1250.20">
    <property type="entry name" value="MFS general substrate transporter like domains"/>
    <property type="match status" value="1"/>
</dbReference>
<dbReference type="VEuPathDB" id="FungiDB:DEHA2F27082g"/>
<feature type="transmembrane region" description="Helical" evidence="6">
    <location>
        <begin position="246"/>
        <end position="265"/>
    </location>
</feature>
<dbReference type="GO" id="GO:0090513">
    <property type="term" value="P:L-histidine transmembrane import into vacuole"/>
    <property type="evidence" value="ECO:0007669"/>
    <property type="project" value="EnsemblFungi"/>
</dbReference>
<dbReference type="AlphaFoldDB" id="Q6BJV5"/>
<feature type="transmembrane region" description="Helical" evidence="6">
    <location>
        <begin position="382"/>
        <end position="401"/>
    </location>
</feature>
<dbReference type="GO" id="GO:0090518">
    <property type="term" value="P:L-arginine transmembrane import into vacuole"/>
    <property type="evidence" value="ECO:0007669"/>
    <property type="project" value="EnsemblFungi"/>
</dbReference>
<feature type="transmembrane region" description="Helical" evidence="6">
    <location>
        <begin position="449"/>
        <end position="470"/>
    </location>
</feature>
<feature type="transmembrane region" description="Helical" evidence="6">
    <location>
        <begin position="146"/>
        <end position="168"/>
    </location>
</feature>
<comment type="similarity">
    <text evidence="2">Belongs to the major facilitator superfamily.</text>
</comment>
<evidence type="ECO:0000313" key="9">
    <source>
        <dbReference type="Proteomes" id="UP000000599"/>
    </source>
</evidence>